<dbReference type="Pfam" id="PF01235">
    <property type="entry name" value="Na_Ala_symp"/>
    <property type="match status" value="1"/>
</dbReference>
<feature type="transmembrane region" description="Helical" evidence="8">
    <location>
        <begin position="413"/>
        <end position="434"/>
    </location>
</feature>
<dbReference type="PRINTS" id="PR00175">
    <property type="entry name" value="NAALASMPORT"/>
</dbReference>
<evidence type="ECO:0000313" key="10">
    <source>
        <dbReference type="Proteomes" id="UP000682951"/>
    </source>
</evidence>
<sequence>MHTLLNTFNNGIDTINSFIWGPYFLIALLCGTGLYFTIKLKFVQIFKFKDGWNKLFGNFSLHGDAAGKHGMSSFQAVATAVAAQVGTGNLVGASTALIMGGPGAIFWMWCAAFLGMATNFAEICLAQIYRTKDNSGHTIGGPAFYISNGVGGKMGKYLAIFFAIAIITALGCMGNMVQANSISDGFSGAFGIPKWAIGIVLALICAFVFIGGVKAIARVAEKVVPMMAILYVLVGLIIIIVNFKEIPAVINIIFEAAFNPTAAWGGATGATIATAMRYGIARGLFSNEAGMGSTPHAHAAAKVKHPVEQGVLGIMSVFVDTFIVLNITVFVVLSSNVVAFKEVSAGKFEAVFKGITLVQEAFSAHLLGNQLGYSFVAICLFFFAFTTIISWYYFSEINIRYLFGQKGVKWLQILVVCFVFLGSLLKIDLVWGLADLFNGLMVIPNLIAVLILSPVVAKLLKDYNEKKEYKQDEYIKVK</sequence>
<dbReference type="EMBL" id="JAGSSW010000006">
    <property type="protein sequence ID" value="MBR8464228.1"/>
    <property type="molecule type" value="Genomic_DNA"/>
</dbReference>
<feature type="transmembrane region" description="Helical" evidence="8">
    <location>
        <begin position="311"/>
        <end position="333"/>
    </location>
</feature>
<dbReference type="Gene3D" id="1.20.1740.10">
    <property type="entry name" value="Amino acid/polyamine transporter I"/>
    <property type="match status" value="1"/>
</dbReference>
<feature type="transmembrane region" description="Helical" evidence="8">
    <location>
        <begin position="20"/>
        <end position="38"/>
    </location>
</feature>
<dbReference type="RefSeq" id="WP_212142174.1">
    <property type="nucleotide sequence ID" value="NZ_JAGSSW010000006.1"/>
</dbReference>
<keyword evidence="6 8" id="KW-1133">Transmembrane helix</keyword>
<dbReference type="Proteomes" id="UP000682951">
    <property type="component" value="Unassembled WGS sequence"/>
</dbReference>
<keyword evidence="10" id="KW-1185">Reference proteome</keyword>
<accession>A0ABS5HIY8</accession>
<dbReference type="NCBIfam" id="TIGR00835">
    <property type="entry name" value="agcS"/>
    <property type="match status" value="1"/>
</dbReference>
<feature type="transmembrane region" description="Helical" evidence="8">
    <location>
        <begin position="195"/>
        <end position="217"/>
    </location>
</feature>
<comment type="subcellular location">
    <subcellularLocation>
        <location evidence="1 8">Cell membrane</location>
        <topology evidence="1 8">Multi-pass membrane protein</topology>
    </subcellularLocation>
</comment>
<evidence type="ECO:0000256" key="1">
    <source>
        <dbReference type="ARBA" id="ARBA00004651"/>
    </source>
</evidence>
<feature type="transmembrane region" description="Helical" evidence="8">
    <location>
        <begin position="440"/>
        <end position="460"/>
    </location>
</feature>
<feature type="transmembrane region" description="Helical" evidence="8">
    <location>
        <begin position="223"/>
        <end position="243"/>
    </location>
</feature>
<keyword evidence="4 8" id="KW-1003">Cell membrane</keyword>
<evidence type="ECO:0000256" key="4">
    <source>
        <dbReference type="ARBA" id="ARBA00022475"/>
    </source>
</evidence>
<protein>
    <submittedName>
        <fullName evidence="9">Sodium:alanine symporter family protein</fullName>
    </submittedName>
</protein>
<evidence type="ECO:0000256" key="2">
    <source>
        <dbReference type="ARBA" id="ARBA00009261"/>
    </source>
</evidence>
<feature type="transmembrane region" description="Helical" evidence="8">
    <location>
        <begin position="157"/>
        <end position="174"/>
    </location>
</feature>
<keyword evidence="3 8" id="KW-0813">Transport</keyword>
<organism evidence="9 10">
    <name type="scientific">Campylobacter anatolicus</name>
    <dbReference type="NCBI Taxonomy" id="2829105"/>
    <lineage>
        <taxon>Bacteria</taxon>
        <taxon>Pseudomonadati</taxon>
        <taxon>Campylobacterota</taxon>
        <taxon>Epsilonproteobacteria</taxon>
        <taxon>Campylobacterales</taxon>
        <taxon>Campylobacteraceae</taxon>
        <taxon>Campylobacter</taxon>
    </lineage>
</organism>
<keyword evidence="8" id="KW-0769">Symport</keyword>
<comment type="caution">
    <text evidence="9">The sequence shown here is derived from an EMBL/GenBank/DDBJ whole genome shotgun (WGS) entry which is preliminary data.</text>
</comment>
<evidence type="ECO:0000256" key="3">
    <source>
        <dbReference type="ARBA" id="ARBA00022448"/>
    </source>
</evidence>
<keyword evidence="7 8" id="KW-0472">Membrane</keyword>
<evidence type="ECO:0000256" key="7">
    <source>
        <dbReference type="ARBA" id="ARBA00023136"/>
    </source>
</evidence>
<evidence type="ECO:0000313" key="9">
    <source>
        <dbReference type="EMBL" id="MBR8464228.1"/>
    </source>
</evidence>
<dbReference type="PANTHER" id="PTHR30330:SF14">
    <property type="entry name" value="SODIUM_AMINO ACID (ALANINE) SYMPORTER"/>
    <property type="match status" value="1"/>
</dbReference>
<reference evidence="9 10" key="1">
    <citation type="submission" date="2021-04" db="EMBL/GenBank/DDBJ databases">
        <title>Molecular and phenotypic characterization and identification of bacterial isolates recovered from the Anatolian ground squirrels (Spermophilus xanthoprymnus) and which have the potential to form a new species in the Campylobacter genus.</title>
        <authorList>
            <person name="Aydin F."/>
            <person name="Abay S."/>
            <person name="Kayman T."/>
            <person name="Karakaya E."/>
            <person name="Mustak H.K."/>
            <person name="Mustak I.B."/>
            <person name="Bilgin N."/>
            <person name="Duzler A."/>
            <person name="Sahin O."/>
            <person name="Guran O."/>
            <person name="Saticioglu I.B."/>
        </authorList>
    </citation>
    <scope>NUCLEOTIDE SEQUENCE [LARGE SCALE GENOMIC DNA]</scope>
    <source>
        <strain evidence="10">faydin-G24</strain>
    </source>
</reference>
<comment type="similarity">
    <text evidence="2 8">Belongs to the alanine or glycine:cation symporter (AGCS) (TC 2.A.25) family.</text>
</comment>
<proteinExistence type="inferred from homology"/>
<evidence type="ECO:0000256" key="8">
    <source>
        <dbReference type="RuleBase" id="RU363064"/>
    </source>
</evidence>
<evidence type="ECO:0000256" key="5">
    <source>
        <dbReference type="ARBA" id="ARBA00022692"/>
    </source>
</evidence>
<dbReference type="InterPro" id="IPR001463">
    <property type="entry name" value="Na/Ala_symport"/>
</dbReference>
<feature type="transmembrane region" description="Helical" evidence="8">
    <location>
        <begin position="106"/>
        <end position="129"/>
    </location>
</feature>
<dbReference type="PANTHER" id="PTHR30330">
    <property type="entry name" value="AGSS FAMILY TRANSPORTER, SODIUM-ALANINE"/>
    <property type="match status" value="1"/>
</dbReference>
<keyword evidence="5 8" id="KW-0812">Transmembrane</keyword>
<evidence type="ECO:0000256" key="6">
    <source>
        <dbReference type="ARBA" id="ARBA00022989"/>
    </source>
</evidence>
<name>A0ABS5HIY8_9BACT</name>
<feature type="transmembrane region" description="Helical" evidence="8">
    <location>
        <begin position="371"/>
        <end position="393"/>
    </location>
</feature>
<gene>
    <name evidence="9" type="ORF">KDD93_06595</name>
</gene>